<proteinExistence type="predicted"/>
<evidence type="ECO:0000313" key="2">
    <source>
        <dbReference type="EMBL" id="KKW35236.1"/>
    </source>
</evidence>
<dbReference type="AlphaFoldDB" id="A0A0G1XW93"/>
<comment type="caution">
    <text evidence="2">The sequence shown here is derived from an EMBL/GenBank/DDBJ whole genome shotgun (WGS) entry which is preliminary data.</text>
</comment>
<feature type="compositionally biased region" description="Basic residues" evidence="1">
    <location>
        <begin position="21"/>
        <end position="30"/>
    </location>
</feature>
<protein>
    <submittedName>
        <fullName evidence="2">Uncharacterized protein</fullName>
    </submittedName>
</protein>
<name>A0A0G1XW93_9BACT</name>
<accession>A0A0G1XW93</accession>
<feature type="compositionally biased region" description="Low complexity" evidence="1">
    <location>
        <begin position="9"/>
        <end position="20"/>
    </location>
</feature>
<gene>
    <name evidence="2" type="ORF">UY82_C0045G0010</name>
</gene>
<dbReference type="EMBL" id="LCRN01000045">
    <property type="protein sequence ID" value="KKW35236.1"/>
    <property type="molecule type" value="Genomic_DNA"/>
</dbReference>
<evidence type="ECO:0000256" key="1">
    <source>
        <dbReference type="SAM" id="MobiDB-lite"/>
    </source>
</evidence>
<organism evidence="2 3">
    <name type="scientific">Candidatus Uhrbacteria bacterium GW2011_GWC2_53_7</name>
    <dbReference type="NCBI Taxonomy" id="1618986"/>
    <lineage>
        <taxon>Bacteria</taxon>
        <taxon>Candidatus Uhriibacteriota</taxon>
    </lineage>
</organism>
<dbReference type="Proteomes" id="UP000033865">
    <property type="component" value="Unassembled WGS sequence"/>
</dbReference>
<evidence type="ECO:0000313" key="3">
    <source>
        <dbReference type="Proteomes" id="UP000033865"/>
    </source>
</evidence>
<sequence>MGTAKKKTTTSTVKSKTQKPSVKKLTARTMAKRQVAKKKTALKKDEDLLTLHLHHEIPQLDPIVPCLPDMPEPPEPAEMGICKHCHLLPAAAYELVIVLTCLTFSLSAVLLTSTQTIERQQDVIATLQKVKMDVYVRR</sequence>
<feature type="region of interest" description="Disordered" evidence="1">
    <location>
        <begin position="1"/>
        <end position="30"/>
    </location>
</feature>
<reference evidence="2 3" key="1">
    <citation type="journal article" date="2015" name="Nature">
        <title>rRNA introns, odd ribosomes, and small enigmatic genomes across a large radiation of phyla.</title>
        <authorList>
            <person name="Brown C.T."/>
            <person name="Hug L.A."/>
            <person name="Thomas B.C."/>
            <person name="Sharon I."/>
            <person name="Castelle C.J."/>
            <person name="Singh A."/>
            <person name="Wilkins M.J."/>
            <person name="Williams K.H."/>
            <person name="Banfield J.F."/>
        </authorList>
    </citation>
    <scope>NUCLEOTIDE SEQUENCE [LARGE SCALE GENOMIC DNA]</scope>
</reference>